<sequence>MHCSTCVFSGVETVGLISRLLDSKLDKKFADFRRALEQKELSTNSQIKKLKTEAKASSSFQFKGNKLQFEFNSSLLDSINIALDHLHEGDLSGDNKELDNVKASLNKRNKVIRFADKSAAGWAAVEEYESDELADDSEDEKKLRSAERRALALQDSPA</sequence>
<dbReference type="AlphaFoldDB" id="A0AAD9QS47"/>
<name>A0AAD9QS47_ACRCE</name>
<feature type="region of interest" description="Disordered" evidence="1">
    <location>
        <begin position="129"/>
        <end position="158"/>
    </location>
</feature>
<comment type="caution">
    <text evidence="2">The sequence shown here is derived from an EMBL/GenBank/DDBJ whole genome shotgun (WGS) entry which is preliminary data.</text>
</comment>
<evidence type="ECO:0000313" key="3">
    <source>
        <dbReference type="Proteomes" id="UP001249851"/>
    </source>
</evidence>
<proteinExistence type="predicted"/>
<reference evidence="2" key="1">
    <citation type="journal article" date="2023" name="G3 (Bethesda)">
        <title>Whole genome assembly and annotation of the endangered Caribbean coral Acropora cervicornis.</title>
        <authorList>
            <person name="Selwyn J.D."/>
            <person name="Vollmer S.V."/>
        </authorList>
    </citation>
    <scope>NUCLEOTIDE SEQUENCE</scope>
    <source>
        <strain evidence="2">K2</strain>
    </source>
</reference>
<dbReference type="Proteomes" id="UP001249851">
    <property type="component" value="Unassembled WGS sequence"/>
</dbReference>
<gene>
    <name evidence="2" type="ORF">P5673_009890</name>
</gene>
<organism evidence="2 3">
    <name type="scientific">Acropora cervicornis</name>
    <name type="common">Staghorn coral</name>
    <dbReference type="NCBI Taxonomy" id="6130"/>
    <lineage>
        <taxon>Eukaryota</taxon>
        <taxon>Metazoa</taxon>
        <taxon>Cnidaria</taxon>
        <taxon>Anthozoa</taxon>
        <taxon>Hexacorallia</taxon>
        <taxon>Scleractinia</taxon>
        <taxon>Astrocoeniina</taxon>
        <taxon>Acroporidae</taxon>
        <taxon>Acropora</taxon>
    </lineage>
</organism>
<accession>A0AAD9QS47</accession>
<evidence type="ECO:0000313" key="2">
    <source>
        <dbReference type="EMBL" id="KAK2566385.1"/>
    </source>
</evidence>
<reference evidence="2" key="2">
    <citation type="journal article" date="2023" name="Science">
        <title>Genomic signatures of disease resistance in endangered staghorn corals.</title>
        <authorList>
            <person name="Vollmer S.V."/>
            <person name="Selwyn J.D."/>
            <person name="Despard B.A."/>
            <person name="Roesel C.L."/>
        </authorList>
    </citation>
    <scope>NUCLEOTIDE SEQUENCE</scope>
    <source>
        <strain evidence="2">K2</strain>
    </source>
</reference>
<evidence type="ECO:0000256" key="1">
    <source>
        <dbReference type="SAM" id="MobiDB-lite"/>
    </source>
</evidence>
<protein>
    <submittedName>
        <fullName evidence="2">Uncharacterized protein</fullName>
    </submittedName>
</protein>
<feature type="compositionally biased region" description="Acidic residues" evidence="1">
    <location>
        <begin position="129"/>
        <end position="138"/>
    </location>
</feature>
<feature type="compositionally biased region" description="Basic and acidic residues" evidence="1">
    <location>
        <begin position="139"/>
        <end position="150"/>
    </location>
</feature>
<dbReference type="EMBL" id="JARQWQ010000017">
    <property type="protein sequence ID" value="KAK2566385.1"/>
    <property type="molecule type" value="Genomic_DNA"/>
</dbReference>
<keyword evidence="3" id="KW-1185">Reference proteome</keyword>